<feature type="binding site" evidence="18">
    <location>
        <position position="95"/>
    </location>
    <ligand>
        <name>ATP</name>
        <dbReference type="ChEBI" id="CHEBI:30616"/>
    </ligand>
</feature>
<dbReference type="InterPro" id="IPR001245">
    <property type="entry name" value="Ser-Thr/Tyr_kinase_cat_dom"/>
</dbReference>
<feature type="active site" description="Proton acceptor" evidence="16">
    <location>
        <position position="190"/>
    </location>
</feature>
<dbReference type="PROSITE" id="PS00107">
    <property type="entry name" value="PROTEIN_KINASE_ATP"/>
    <property type="match status" value="1"/>
</dbReference>
<dbReference type="FunFam" id="3.30.200.20:FF:000228">
    <property type="entry name" value="Serine/threonine-protein kinase BIK1"/>
    <property type="match status" value="1"/>
</dbReference>
<gene>
    <name evidence="20" type="ORF">MANES_07G108500v8</name>
</gene>
<dbReference type="InterPro" id="IPR017441">
    <property type="entry name" value="Protein_kinase_ATP_BS"/>
</dbReference>
<dbReference type="OrthoDB" id="546085at2759"/>
<evidence type="ECO:0000256" key="4">
    <source>
        <dbReference type="ARBA" id="ARBA00022475"/>
    </source>
</evidence>
<keyword evidence="17" id="KW-0460">Magnesium</keyword>
<keyword evidence="11 18" id="KW-0067">ATP-binding</keyword>
<evidence type="ECO:0000256" key="3">
    <source>
        <dbReference type="ARBA" id="ARBA00012513"/>
    </source>
</evidence>
<keyword evidence="6" id="KW-0597">Phosphoprotein</keyword>
<protein>
    <recommendedName>
        <fullName evidence="3">non-specific serine/threonine protein kinase</fullName>
        <ecNumber evidence="3">2.7.11.1</ecNumber>
    </recommendedName>
</protein>
<comment type="subcellular location">
    <subcellularLocation>
        <location evidence="2">Cell membrane</location>
    </subcellularLocation>
    <subcellularLocation>
        <location evidence="1">Membrane</location>
        <topology evidence="1">Single-pass membrane protein</topology>
    </subcellularLocation>
</comment>
<comment type="catalytic activity">
    <reaction evidence="14">
        <text>L-threonyl-[protein] + ATP = O-phospho-L-threonyl-[protein] + ADP + H(+)</text>
        <dbReference type="Rhea" id="RHEA:46608"/>
        <dbReference type="Rhea" id="RHEA-COMP:11060"/>
        <dbReference type="Rhea" id="RHEA-COMP:11605"/>
        <dbReference type="ChEBI" id="CHEBI:15378"/>
        <dbReference type="ChEBI" id="CHEBI:30013"/>
        <dbReference type="ChEBI" id="CHEBI:30616"/>
        <dbReference type="ChEBI" id="CHEBI:61977"/>
        <dbReference type="ChEBI" id="CHEBI:456216"/>
        <dbReference type="EC" id="2.7.11.1"/>
    </reaction>
</comment>
<dbReference type="Gene3D" id="1.10.510.10">
    <property type="entry name" value="Transferase(Phosphotransferase) domain 1"/>
    <property type="match status" value="1"/>
</dbReference>
<dbReference type="AlphaFoldDB" id="A0A2C9VKD2"/>
<keyword evidence="9 18" id="KW-0547">Nucleotide-binding</keyword>
<dbReference type="GO" id="GO:0005524">
    <property type="term" value="F:ATP binding"/>
    <property type="evidence" value="ECO:0007669"/>
    <property type="project" value="UniProtKB-UniRule"/>
</dbReference>
<name>A0A2C9VKD2_MANES</name>
<dbReference type="Pfam" id="PF07714">
    <property type="entry name" value="PK_Tyr_Ser-Thr"/>
    <property type="match status" value="1"/>
</dbReference>
<evidence type="ECO:0000313" key="21">
    <source>
        <dbReference type="Proteomes" id="UP000091857"/>
    </source>
</evidence>
<dbReference type="Gramene" id="Manes.07G108500.1.v8.1">
    <property type="protein sequence ID" value="Manes.07G108500.1.v8.1.CDS"/>
    <property type="gene ID" value="Manes.07G108500.v8.1"/>
</dbReference>
<dbReference type="EC" id="2.7.11.1" evidence="3"/>
<evidence type="ECO:0000256" key="18">
    <source>
        <dbReference type="PROSITE-ProRule" id="PRU10141"/>
    </source>
</evidence>
<dbReference type="Proteomes" id="UP000091857">
    <property type="component" value="Chromosome 7"/>
</dbReference>
<reference evidence="21" key="1">
    <citation type="journal article" date="2016" name="Nat. Biotechnol.">
        <title>Sequencing wild and cultivated cassava and related species reveals extensive interspecific hybridization and genetic diversity.</title>
        <authorList>
            <person name="Bredeson J.V."/>
            <person name="Lyons J.B."/>
            <person name="Prochnik S.E."/>
            <person name="Wu G.A."/>
            <person name="Ha C.M."/>
            <person name="Edsinger-Gonzales E."/>
            <person name="Grimwood J."/>
            <person name="Schmutz J."/>
            <person name="Rabbi I.Y."/>
            <person name="Egesi C."/>
            <person name="Nauluvula P."/>
            <person name="Lebot V."/>
            <person name="Ndunguru J."/>
            <person name="Mkamilo G."/>
            <person name="Bart R.S."/>
            <person name="Setter T.L."/>
            <person name="Gleadow R.M."/>
            <person name="Kulakow P."/>
            <person name="Ferguson M.E."/>
            <person name="Rounsley S."/>
            <person name="Rokhsar D.S."/>
        </authorList>
    </citation>
    <scope>NUCLEOTIDE SEQUENCE [LARGE SCALE GENOMIC DNA]</scope>
    <source>
        <strain evidence="21">cv. AM560-2</strain>
    </source>
</reference>
<dbReference type="InterPro" id="IPR011009">
    <property type="entry name" value="Kinase-like_dom_sf"/>
</dbReference>
<keyword evidence="5" id="KW-0723">Serine/threonine-protein kinase</keyword>
<dbReference type="GO" id="GO:0005886">
    <property type="term" value="C:plasma membrane"/>
    <property type="evidence" value="ECO:0007669"/>
    <property type="project" value="UniProtKB-SubCell"/>
</dbReference>
<keyword evidence="8" id="KW-0812">Transmembrane</keyword>
<dbReference type="PANTHER" id="PTHR45621">
    <property type="entry name" value="OS01G0588500 PROTEIN-RELATED"/>
    <property type="match status" value="1"/>
</dbReference>
<evidence type="ECO:0000256" key="2">
    <source>
        <dbReference type="ARBA" id="ARBA00004236"/>
    </source>
</evidence>
<dbReference type="InterPro" id="IPR050823">
    <property type="entry name" value="Plant_Ser_Thr_Prot_Kinase"/>
</dbReference>
<keyword evidence="12" id="KW-1133">Transmembrane helix</keyword>
<evidence type="ECO:0000256" key="14">
    <source>
        <dbReference type="ARBA" id="ARBA00047899"/>
    </source>
</evidence>
<evidence type="ECO:0000259" key="19">
    <source>
        <dbReference type="PROSITE" id="PS50011"/>
    </source>
</evidence>
<keyword evidence="10" id="KW-0418">Kinase</keyword>
<feature type="binding site" evidence="17">
    <location>
        <position position="208"/>
    </location>
    <ligand>
        <name>Mg(2+)</name>
        <dbReference type="ChEBI" id="CHEBI:18420"/>
    </ligand>
</feature>
<keyword evidence="21" id="KW-1185">Reference proteome</keyword>
<comment type="caution">
    <text evidence="20">The sequence shown here is derived from an EMBL/GenBank/DDBJ whole genome shotgun (WGS) entry which is preliminary data.</text>
</comment>
<dbReference type="EMBL" id="CM004393">
    <property type="protein sequence ID" value="OAY45999.1"/>
    <property type="molecule type" value="Genomic_DNA"/>
</dbReference>
<feature type="domain" description="Protein kinase" evidence="19">
    <location>
        <begin position="56"/>
        <end position="351"/>
    </location>
</feature>
<evidence type="ECO:0000256" key="15">
    <source>
        <dbReference type="ARBA" id="ARBA00048679"/>
    </source>
</evidence>
<evidence type="ECO:0000256" key="8">
    <source>
        <dbReference type="ARBA" id="ARBA00022692"/>
    </source>
</evidence>
<dbReference type="InterPro" id="IPR000719">
    <property type="entry name" value="Prot_kinase_dom"/>
</dbReference>
<evidence type="ECO:0000256" key="13">
    <source>
        <dbReference type="ARBA" id="ARBA00023136"/>
    </source>
</evidence>
<dbReference type="Gene3D" id="3.30.200.20">
    <property type="entry name" value="Phosphorylase Kinase, domain 1"/>
    <property type="match status" value="1"/>
</dbReference>
<proteinExistence type="predicted"/>
<evidence type="ECO:0000256" key="12">
    <source>
        <dbReference type="ARBA" id="ARBA00022989"/>
    </source>
</evidence>
<organism evidence="20 21">
    <name type="scientific">Manihot esculenta</name>
    <name type="common">Cassava</name>
    <name type="synonym">Jatropha manihot</name>
    <dbReference type="NCBI Taxonomy" id="3983"/>
    <lineage>
        <taxon>Eukaryota</taxon>
        <taxon>Viridiplantae</taxon>
        <taxon>Streptophyta</taxon>
        <taxon>Embryophyta</taxon>
        <taxon>Tracheophyta</taxon>
        <taxon>Spermatophyta</taxon>
        <taxon>Magnoliopsida</taxon>
        <taxon>eudicotyledons</taxon>
        <taxon>Gunneridae</taxon>
        <taxon>Pentapetalae</taxon>
        <taxon>rosids</taxon>
        <taxon>fabids</taxon>
        <taxon>Malpighiales</taxon>
        <taxon>Euphorbiaceae</taxon>
        <taxon>Crotonoideae</taxon>
        <taxon>Manihoteae</taxon>
        <taxon>Manihot</taxon>
    </lineage>
</organism>
<evidence type="ECO:0000256" key="16">
    <source>
        <dbReference type="PIRSR" id="PIRSR000615-1"/>
    </source>
</evidence>
<evidence type="ECO:0000256" key="10">
    <source>
        <dbReference type="ARBA" id="ARBA00022777"/>
    </source>
</evidence>
<dbReference type="OMA" id="SMETYKT"/>
<evidence type="ECO:0000313" key="20">
    <source>
        <dbReference type="EMBL" id="OAY45999.1"/>
    </source>
</evidence>
<dbReference type="FunFam" id="1.10.510.10:FF:000035">
    <property type="entry name" value="Putative receptor-like serine/threonine-protein kinase"/>
    <property type="match status" value="1"/>
</dbReference>
<dbReference type="SUPFAM" id="SSF56112">
    <property type="entry name" value="Protein kinase-like (PK-like)"/>
    <property type="match status" value="1"/>
</dbReference>
<evidence type="ECO:0000256" key="1">
    <source>
        <dbReference type="ARBA" id="ARBA00004167"/>
    </source>
</evidence>
<evidence type="ECO:0000256" key="5">
    <source>
        <dbReference type="ARBA" id="ARBA00022527"/>
    </source>
</evidence>
<evidence type="ECO:0000256" key="7">
    <source>
        <dbReference type="ARBA" id="ARBA00022679"/>
    </source>
</evidence>
<sequence>MGSCLSSVIKSKPPLRKEDDRPLEEPLDTQIKGEILQSPNLKSFCFSELKKATGGFYHGYYLGGGNFGLVFKAWIDEHSLEAAMPNTGMPIAVKKLDQKRCQGQQEWLTEIKFLGQLCHPNLVKLIGYSLEDDQRLLVYEFMPNGSLENHIFGKSSDMQPLSWNLRMKVALGAARCLKFLHDEVNAIYRDFKVSDILLDENFNAKLSDFGLARDGPMDDKTHVTTRVMGTIGYMCPEYVATGHLTRKSDVYSFGVVFLQILSGRRSKEINRPPGEQNLVEWAKASLSSKRNGFQVLDKRMEGQYKIGDAQIALHLARRCLSKEVKDRPNMEQVVEVLEQLYIRKQWRHPRVNPAKDQ</sequence>
<keyword evidence="17" id="KW-0479">Metal-binding</keyword>
<evidence type="ECO:0000256" key="9">
    <source>
        <dbReference type="ARBA" id="ARBA00022741"/>
    </source>
</evidence>
<keyword evidence="13" id="KW-0472">Membrane</keyword>
<comment type="catalytic activity">
    <reaction evidence="15">
        <text>L-seryl-[protein] + ATP = O-phospho-L-seryl-[protein] + ADP + H(+)</text>
        <dbReference type="Rhea" id="RHEA:17989"/>
        <dbReference type="Rhea" id="RHEA-COMP:9863"/>
        <dbReference type="Rhea" id="RHEA-COMP:11604"/>
        <dbReference type="ChEBI" id="CHEBI:15378"/>
        <dbReference type="ChEBI" id="CHEBI:29999"/>
        <dbReference type="ChEBI" id="CHEBI:30616"/>
        <dbReference type="ChEBI" id="CHEBI:83421"/>
        <dbReference type="ChEBI" id="CHEBI:456216"/>
        <dbReference type="EC" id="2.7.11.1"/>
    </reaction>
</comment>
<dbReference type="CDD" id="cd14066">
    <property type="entry name" value="STKc_IRAK"/>
    <property type="match status" value="1"/>
</dbReference>
<evidence type="ECO:0000256" key="17">
    <source>
        <dbReference type="PIRSR" id="PIRSR000615-3"/>
    </source>
</evidence>
<keyword evidence="4" id="KW-1003">Cell membrane</keyword>
<evidence type="ECO:0000256" key="11">
    <source>
        <dbReference type="ARBA" id="ARBA00022840"/>
    </source>
</evidence>
<dbReference type="PROSITE" id="PS50011">
    <property type="entry name" value="PROTEIN_KINASE_DOM"/>
    <property type="match status" value="1"/>
</dbReference>
<accession>A0A2C9VKD2</accession>
<evidence type="ECO:0000256" key="6">
    <source>
        <dbReference type="ARBA" id="ARBA00022553"/>
    </source>
</evidence>
<dbReference type="GO" id="GO:0004674">
    <property type="term" value="F:protein serine/threonine kinase activity"/>
    <property type="evidence" value="ECO:0007669"/>
    <property type="project" value="UniProtKB-KW"/>
</dbReference>
<keyword evidence="7" id="KW-0808">Transferase</keyword>
<dbReference type="GO" id="GO:0046872">
    <property type="term" value="F:metal ion binding"/>
    <property type="evidence" value="ECO:0007669"/>
    <property type="project" value="UniProtKB-KW"/>
</dbReference>